<dbReference type="RefSeq" id="WP_008868840.1">
    <property type="nucleotide sequence ID" value="NZ_ACJN02000001.1"/>
</dbReference>
<comment type="caution">
    <text evidence="12">Was originally thought to be a dihydrodipicolinate synthase (DHDPS), catalyzing the condensation of (S)-aspartate-beta-semialdehyde [(S)-ASA] and pyruvate to dihydrodipicolinate (DHDP). However, it was shown in E.coli that the product of the enzymatic reaction is not dihydrodipicolinate but in fact (4S)-4-hydroxy-2,3,4,5-tetrahydro-(2S)-dipicolinic acid (HTPA), and that the consecutive dehydration reaction leading to DHDP is not spontaneous but catalyzed by DapB.</text>
</comment>
<dbReference type="EC" id="4.3.3.7" evidence="4 12"/>
<comment type="caution">
    <text evidence="17">The sequence shown here is derived from an EMBL/GenBank/DDBJ whole genome shotgun (WGS) entry which is preliminary data.</text>
</comment>
<dbReference type="PROSITE" id="PS00665">
    <property type="entry name" value="DHDPS_1"/>
    <property type="match status" value="1"/>
</dbReference>
<evidence type="ECO:0000256" key="9">
    <source>
        <dbReference type="ARBA" id="ARBA00023239"/>
    </source>
</evidence>
<comment type="function">
    <text evidence="1 12">Catalyzes the condensation of (S)-aspartate-beta-semialdehyde [(S)-ASA] and pyruvate to 4-hydroxy-tetrahydrodipicolinate (HTPA).</text>
</comment>
<feature type="active site" description="Schiff-base intermediate with substrate" evidence="12 14">
    <location>
        <position position="162"/>
    </location>
</feature>
<dbReference type="GO" id="GO:0019877">
    <property type="term" value="P:diaminopimelate biosynthetic process"/>
    <property type="evidence" value="ECO:0007669"/>
    <property type="project" value="UniProtKB-UniRule"/>
</dbReference>
<dbReference type="AlphaFoldDB" id="D6SM00"/>
<evidence type="ECO:0000256" key="11">
    <source>
        <dbReference type="ARBA" id="ARBA00047836"/>
    </source>
</evidence>
<dbReference type="InterPro" id="IPR013785">
    <property type="entry name" value="Aldolase_TIM"/>
</dbReference>
<evidence type="ECO:0000256" key="7">
    <source>
        <dbReference type="ARBA" id="ARBA00022915"/>
    </source>
</evidence>
<name>D6SM00_9BACT</name>
<evidence type="ECO:0000256" key="3">
    <source>
        <dbReference type="ARBA" id="ARBA00007592"/>
    </source>
</evidence>
<dbReference type="SMART" id="SM01130">
    <property type="entry name" value="DHDPS"/>
    <property type="match status" value="1"/>
</dbReference>
<dbReference type="UniPathway" id="UPA00034">
    <property type="reaction ID" value="UER00017"/>
</dbReference>
<evidence type="ECO:0000256" key="15">
    <source>
        <dbReference type="PIRSR" id="PIRSR001365-2"/>
    </source>
</evidence>
<feature type="active site" description="Proton donor/acceptor" evidence="12 14">
    <location>
        <position position="133"/>
    </location>
</feature>
<dbReference type="GO" id="GO:0008840">
    <property type="term" value="F:4-hydroxy-tetrahydrodipicolinate synthase activity"/>
    <property type="evidence" value="ECO:0007669"/>
    <property type="project" value="UniProtKB-UniRule"/>
</dbReference>
<evidence type="ECO:0000256" key="10">
    <source>
        <dbReference type="ARBA" id="ARBA00023270"/>
    </source>
</evidence>
<feature type="site" description="L-lysine inhibitor binding; via carbonyl oxygen" evidence="16">
    <location>
        <position position="49"/>
    </location>
</feature>
<organism evidence="17 18">
    <name type="scientific">Desulfonatronospira thiodismutans ASO3-1</name>
    <dbReference type="NCBI Taxonomy" id="555779"/>
    <lineage>
        <taxon>Bacteria</taxon>
        <taxon>Pseudomonadati</taxon>
        <taxon>Thermodesulfobacteriota</taxon>
        <taxon>Desulfovibrionia</taxon>
        <taxon>Desulfovibrionales</taxon>
        <taxon>Desulfonatronovibrionaceae</taxon>
        <taxon>Desulfonatronospira</taxon>
    </lineage>
</organism>
<feature type="site" description="L-lysine inhibitor binding" evidence="16">
    <location>
        <position position="80"/>
    </location>
</feature>
<dbReference type="InterPro" id="IPR020624">
    <property type="entry name" value="Schiff_base-form_aldolases_CS"/>
</dbReference>
<dbReference type="CDD" id="cd00950">
    <property type="entry name" value="DHDPS"/>
    <property type="match status" value="1"/>
</dbReference>
<comment type="subcellular location">
    <subcellularLocation>
        <location evidence="12">Cytoplasm</location>
    </subcellularLocation>
</comment>
<evidence type="ECO:0000256" key="8">
    <source>
        <dbReference type="ARBA" id="ARBA00023154"/>
    </source>
</evidence>
<dbReference type="GO" id="GO:0005829">
    <property type="term" value="C:cytosol"/>
    <property type="evidence" value="ECO:0007669"/>
    <property type="project" value="TreeGrafter"/>
</dbReference>
<evidence type="ECO:0000256" key="6">
    <source>
        <dbReference type="ARBA" id="ARBA00022605"/>
    </source>
</evidence>
<dbReference type="SUPFAM" id="SSF51569">
    <property type="entry name" value="Aldolase"/>
    <property type="match status" value="1"/>
</dbReference>
<feature type="site" description="L-lysine inhibitor binding" evidence="16">
    <location>
        <position position="106"/>
    </location>
</feature>
<dbReference type="Pfam" id="PF00701">
    <property type="entry name" value="DHDPS"/>
    <property type="match status" value="1"/>
</dbReference>
<dbReference type="PRINTS" id="PR00146">
    <property type="entry name" value="DHPICSNTHASE"/>
</dbReference>
<dbReference type="InterPro" id="IPR005263">
    <property type="entry name" value="DapA"/>
</dbReference>
<feature type="binding site" evidence="12 15">
    <location>
        <position position="45"/>
    </location>
    <ligand>
        <name>pyruvate</name>
        <dbReference type="ChEBI" id="CHEBI:15361"/>
    </ligand>
</feature>
<gene>
    <name evidence="12" type="primary">dapA</name>
    <name evidence="17" type="ORF">Dthio_PD3140</name>
</gene>
<evidence type="ECO:0000256" key="14">
    <source>
        <dbReference type="PIRSR" id="PIRSR001365-1"/>
    </source>
</evidence>
<evidence type="ECO:0000256" key="2">
    <source>
        <dbReference type="ARBA" id="ARBA00005120"/>
    </source>
</evidence>
<evidence type="ECO:0000256" key="1">
    <source>
        <dbReference type="ARBA" id="ARBA00003294"/>
    </source>
</evidence>
<keyword evidence="18" id="KW-1185">Reference proteome</keyword>
<dbReference type="PIRSF" id="PIRSF001365">
    <property type="entry name" value="DHDPS"/>
    <property type="match status" value="1"/>
</dbReference>
<keyword evidence="6 12" id="KW-0028">Amino-acid biosynthesis</keyword>
<evidence type="ECO:0000256" key="16">
    <source>
        <dbReference type="PIRSR" id="PIRSR001365-3"/>
    </source>
</evidence>
<keyword evidence="9 12" id="KW-0456">Lyase</keyword>
<dbReference type="NCBIfam" id="TIGR00674">
    <property type="entry name" value="dapA"/>
    <property type="match status" value="1"/>
</dbReference>
<dbReference type="HAMAP" id="MF_00418">
    <property type="entry name" value="DapA"/>
    <property type="match status" value="1"/>
</dbReference>
<keyword evidence="7 12" id="KW-0220">Diaminopimelate biosynthesis</keyword>
<evidence type="ECO:0000256" key="4">
    <source>
        <dbReference type="ARBA" id="ARBA00012086"/>
    </source>
</evidence>
<dbReference type="PANTHER" id="PTHR12128">
    <property type="entry name" value="DIHYDRODIPICOLINATE SYNTHASE"/>
    <property type="match status" value="1"/>
</dbReference>
<dbReference type="EMBL" id="ACJN02000001">
    <property type="protein sequence ID" value="EFI35711.1"/>
    <property type="molecule type" value="Genomic_DNA"/>
</dbReference>
<keyword evidence="8 12" id="KW-0457">Lysine biosynthesis</keyword>
<comment type="similarity">
    <text evidence="3 12 13">Belongs to the DapA family.</text>
</comment>
<dbReference type="InterPro" id="IPR002220">
    <property type="entry name" value="DapA-like"/>
</dbReference>
<comment type="pathway">
    <text evidence="2 12">Amino-acid biosynthesis; L-lysine biosynthesis via DAP pathway; (S)-tetrahydrodipicolinate from L-aspartate: step 3/4.</text>
</comment>
<sequence length="292" mass="32046">MQFRGAYTALVTPFKNNQLDEEAYRNLIEWQLEQGIDGVVPCGTTGESATLSHEEHKRTISVCVDQVKGRVPVIAGAGSNCTSEAVDLTRYAKEAGADAALLITPYYNKPTPDGLLAHFKTIAREVPIPFFIYNVPGRTGLNVLPDTVARIFREVPEAVGIKEATGNLTQVSSVIEECGPDFTVLSGEDSIVLPLMAVGGHGVISVSSNIVPNMMHSLCKAYMDNDQEKAKKLHLEMAPLCRAMFFETNPIPVKTSLALMKKIELELRLPLVPMQEKNQARLKEVLQNKKLI</sequence>
<feature type="binding site" evidence="12 15">
    <location>
        <position position="204"/>
    </location>
    <ligand>
        <name>pyruvate</name>
        <dbReference type="ChEBI" id="CHEBI:15361"/>
    </ligand>
</feature>
<dbReference type="Proteomes" id="UP000005496">
    <property type="component" value="Unassembled WGS sequence"/>
</dbReference>
<keyword evidence="10 12" id="KW-0704">Schiff base</keyword>
<protein>
    <recommendedName>
        <fullName evidence="4 12">4-hydroxy-tetrahydrodipicolinate synthase</fullName>
        <shortName evidence="12">HTPA synthase</shortName>
        <ecNumber evidence="4 12">4.3.3.7</ecNumber>
    </recommendedName>
</protein>
<proteinExistence type="inferred from homology"/>
<reference evidence="17" key="1">
    <citation type="submission" date="2010-05" db="EMBL/GenBank/DDBJ databases">
        <title>The draft genome of Desulfonatronospira thiodismutans ASO3-1.</title>
        <authorList>
            <consortium name="US DOE Joint Genome Institute (JGI-PGF)"/>
            <person name="Lucas S."/>
            <person name="Copeland A."/>
            <person name="Lapidus A."/>
            <person name="Cheng J.-F."/>
            <person name="Bruce D."/>
            <person name="Goodwin L."/>
            <person name="Pitluck S."/>
            <person name="Chertkov O."/>
            <person name="Brettin T."/>
            <person name="Detter J.C."/>
            <person name="Han C."/>
            <person name="Land M.L."/>
            <person name="Hauser L."/>
            <person name="Kyrpides N."/>
            <person name="Mikhailova N."/>
            <person name="Muyzer G."/>
            <person name="Woyke T."/>
        </authorList>
    </citation>
    <scope>NUCLEOTIDE SEQUENCE [LARGE SCALE GENOMIC DNA]</scope>
    <source>
        <strain evidence="17">ASO3-1</strain>
    </source>
</reference>
<feature type="site" description="Part of a proton relay during catalysis" evidence="12 16">
    <location>
        <position position="44"/>
    </location>
</feature>
<feature type="site" description="Part of a proton relay during catalysis" evidence="12 16">
    <location>
        <position position="107"/>
    </location>
</feature>
<dbReference type="PANTHER" id="PTHR12128:SF66">
    <property type="entry name" value="4-HYDROXY-2-OXOGLUTARATE ALDOLASE, MITOCHONDRIAL"/>
    <property type="match status" value="1"/>
</dbReference>
<evidence type="ECO:0000313" key="18">
    <source>
        <dbReference type="Proteomes" id="UP000005496"/>
    </source>
</evidence>
<dbReference type="eggNOG" id="COG0329">
    <property type="taxonomic scope" value="Bacteria"/>
</dbReference>
<keyword evidence="5 12" id="KW-0963">Cytoplasm</keyword>
<dbReference type="Gene3D" id="3.20.20.70">
    <property type="entry name" value="Aldolase class I"/>
    <property type="match status" value="1"/>
</dbReference>
<accession>D6SM00</accession>
<dbReference type="GO" id="GO:0009089">
    <property type="term" value="P:lysine biosynthetic process via diaminopimelate"/>
    <property type="evidence" value="ECO:0007669"/>
    <property type="project" value="UniProtKB-UniRule"/>
</dbReference>
<evidence type="ECO:0000256" key="12">
    <source>
        <dbReference type="HAMAP-Rule" id="MF_00418"/>
    </source>
</evidence>
<comment type="catalytic activity">
    <reaction evidence="11 12">
        <text>L-aspartate 4-semialdehyde + pyruvate = (2S,4S)-4-hydroxy-2,3,4,5-tetrahydrodipicolinate + H2O + H(+)</text>
        <dbReference type="Rhea" id="RHEA:34171"/>
        <dbReference type="ChEBI" id="CHEBI:15361"/>
        <dbReference type="ChEBI" id="CHEBI:15377"/>
        <dbReference type="ChEBI" id="CHEBI:15378"/>
        <dbReference type="ChEBI" id="CHEBI:67139"/>
        <dbReference type="ChEBI" id="CHEBI:537519"/>
        <dbReference type="EC" id="4.3.3.7"/>
    </reaction>
</comment>
<feature type="site" description="L-lysine inhibitor binding" evidence="16">
    <location>
        <position position="84"/>
    </location>
</feature>
<evidence type="ECO:0000313" key="17">
    <source>
        <dbReference type="EMBL" id="EFI35711.1"/>
    </source>
</evidence>
<comment type="subunit">
    <text evidence="12">Homotetramer; dimer of dimers.</text>
</comment>
<dbReference type="OrthoDB" id="9782828at2"/>
<evidence type="ECO:0000256" key="5">
    <source>
        <dbReference type="ARBA" id="ARBA00022490"/>
    </source>
</evidence>
<evidence type="ECO:0000256" key="13">
    <source>
        <dbReference type="PIRNR" id="PIRNR001365"/>
    </source>
</evidence>